<proteinExistence type="predicted"/>
<organism evidence="1 2">
    <name type="scientific">Solanum commersonii</name>
    <name type="common">Commerson's wild potato</name>
    <name type="synonym">Commerson's nightshade</name>
    <dbReference type="NCBI Taxonomy" id="4109"/>
    <lineage>
        <taxon>Eukaryota</taxon>
        <taxon>Viridiplantae</taxon>
        <taxon>Streptophyta</taxon>
        <taxon>Embryophyta</taxon>
        <taxon>Tracheophyta</taxon>
        <taxon>Spermatophyta</taxon>
        <taxon>Magnoliopsida</taxon>
        <taxon>eudicotyledons</taxon>
        <taxon>Gunneridae</taxon>
        <taxon>Pentapetalae</taxon>
        <taxon>asterids</taxon>
        <taxon>lamiids</taxon>
        <taxon>Solanales</taxon>
        <taxon>Solanaceae</taxon>
        <taxon>Solanoideae</taxon>
        <taxon>Solaneae</taxon>
        <taxon>Solanum</taxon>
    </lineage>
</organism>
<dbReference type="Proteomes" id="UP000824120">
    <property type="component" value="Chromosome 10"/>
</dbReference>
<protein>
    <submittedName>
        <fullName evidence="1">Uncharacterized protein</fullName>
    </submittedName>
</protein>
<keyword evidence="2" id="KW-1185">Reference proteome</keyword>
<dbReference type="AlphaFoldDB" id="A0A9J5WZH7"/>
<gene>
    <name evidence="1" type="ORF">H5410_051017</name>
</gene>
<evidence type="ECO:0000313" key="2">
    <source>
        <dbReference type="Proteomes" id="UP000824120"/>
    </source>
</evidence>
<reference evidence="1 2" key="1">
    <citation type="submission" date="2020-09" db="EMBL/GenBank/DDBJ databases">
        <title>De no assembly of potato wild relative species, Solanum commersonii.</title>
        <authorList>
            <person name="Cho K."/>
        </authorList>
    </citation>
    <scope>NUCLEOTIDE SEQUENCE [LARGE SCALE GENOMIC DNA]</scope>
    <source>
        <strain evidence="1">LZ3.2</strain>
        <tissue evidence="1">Leaf</tissue>
    </source>
</reference>
<comment type="caution">
    <text evidence="1">The sequence shown here is derived from an EMBL/GenBank/DDBJ whole genome shotgun (WGS) entry which is preliminary data.</text>
</comment>
<accession>A0A9J5WZH7</accession>
<name>A0A9J5WZH7_SOLCO</name>
<dbReference type="EMBL" id="JACXVP010000010">
    <property type="protein sequence ID" value="KAG5580390.1"/>
    <property type="molecule type" value="Genomic_DNA"/>
</dbReference>
<evidence type="ECO:0000313" key="1">
    <source>
        <dbReference type="EMBL" id="KAG5580390.1"/>
    </source>
</evidence>
<sequence>MMVWTTLAIQVRMRNPKGLDSKVCRLVYYIERHIEGASGSVEGSSAVLVFHFWCILWLYEALVAKFRIWSIRTSLI</sequence>